<evidence type="ECO:0000259" key="1">
    <source>
        <dbReference type="PROSITE" id="PS50011"/>
    </source>
</evidence>
<reference evidence="2 3" key="1">
    <citation type="submission" date="2024-04" db="EMBL/GenBank/DDBJ databases">
        <title>Tritrichomonas musculus Genome.</title>
        <authorList>
            <person name="Alves-Ferreira E."/>
            <person name="Grigg M."/>
            <person name="Lorenzi H."/>
            <person name="Galac M."/>
        </authorList>
    </citation>
    <scope>NUCLEOTIDE SEQUENCE [LARGE SCALE GENOMIC DNA]</scope>
    <source>
        <strain evidence="2 3">EAF2021</strain>
    </source>
</reference>
<dbReference type="InterPro" id="IPR000719">
    <property type="entry name" value="Prot_kinase_dom"/>
</dbReference>
<protein>
    <recommendedName>
        <fullName evidence="1">Protein kinase domain-containing protein</fullName>
    </recommendedName>
</protein>
<dbReference type="Proteomes" id="UP001470230">
    <property type="component" value="Unassembled WGS sequence"/>
</dbReference>
<comment type="caution">
    <text evidence="2">The sequence shown here is derived from an EMBL/GenBank/DDBJ whole genome shotgun (WGS) entry which is preliminary data.</text>
</comment>
<accession>A0ABR2KZX9</accession>
<dbReference type="PANTHER" id="PTHR45756:SF1">
    <property type="entry name" value="PROTEIN KINASE DOMAIN CONTAINING PROTEIN"/>
    <property type="match status" value="1"/>
</dbReference>
<name>A0ABR2KZX9_9EUKA</name>
<keyword evidence="3" id="KW-1185">Reference proteome</keyword>
<dbReference type="InterPro" id="IPR053215">
    <property type="entry name" value="TKL_Ser/Thr_kinase"/>
</dbReference>
<dbReference type="Gene3D" id="1.10.510.10">
    <property type="entry name" value="Transferase(Phosphotransferase) domain 1"/>
    <property type="match status" value="1"/>
</dbReference>
<dbReference type="EMBL" id="JAPFFF010000002">
    <property type="protein sequence ID" value="KAK8896346.1"/>
    <property type="molecule type" value="Genomic_DNA"/>
</dbReference>
<evidence type="ECO:0000313" key="2">
    <source>
        <dbReference type="EMBL" id="KAK8896346.1"/>
    </source>
</evidence>
<dbReference type="Pfam" id="PF07714">
    <property type="entry name" value="PK_Tyr_Ser-Thr"/>
    <property type="match status" value="1"/>
</dbReference>
<feature type="domain" description="Protein kinase" evidence="1">
    <location>
        <begin position="1"/>
        <end position="111"/>
    </location>
</feature>
<gene>
    <name evidence="2" type="ORF">M9Y10_014244</name>
</gene>
<dbReference type="SUPFAM" id="SSF56112">
    <property type="entry name" value="Protein kinase-like (PK-like)"/>
    <property type="match status" value="1"/>
</dbReference>
<proteinExistence type="predicted"/>
<organism evidence="2 3">
    <name type="scientific">Tritrichomonas musculus</name>
    <dbReference type="NCBI Taxonomy" id="1915356"/>
    <lineage>
        <taxon>Eukaryota</taxon>
        <taxon>Metamonada</taxon>
        <taxon>Parabasalia</taxon>
        <taxon>Tritrichomonadida</taxon>
        <taxon>Tritrichomonadidae</taxon>
        <taxon>Tritrichomonas</taxon>
    </lineage>
</organism>
<dbReference type="InterPro" id="IPR001245">
    <property type="entry name" value="Ser-Thr/Tyr_kinase_cat_dom"/>
</dbReference>
<dbReference type="InterPro" id="IPR011009">
    <property type="entry name" value="Kinase-like_dom_sf"/>
</dbReference>
<dbReference type="PROSITE" id="PS50011">
    <property type="entry name" value="PROTEIN_KINASE_DOM"/>
    <property type="match status" value="1"/>
</dbReference>
<evidence type="ECO:0000313" key="3">
    <source>
        <dbReference type="Proteomes" id="UP001470230"/>
    </source>
</evidence>
<sequence>MTHQSISGFKGTPILSAPEVLQNNEFSKAIHRYSFAFAVFEIMSSEKPFSEIENASQIFNEVVVKGRRPKSNKKIPQSYAKLIEKCWFDDLSERPTFEGIVFNLKMNSEFITNEINNDDYQRYIEFIDDQIVQEAPQMIIESENVWFIYYLISQKYSFHFL</sequence>
<dbReference type="PANTHER" id="PTHR45756">
    <property type="entry name" value="PALMITOYLTRANSFERASE"/>
    <property type="match status" value="1"/>
</dbReference>